<sequence>MDWEGFYWKTSNYFISNGMTFRNINKAKAGKKAEKRLRRLQRQVSRKYEMNKEGTVLSKHATL</sequence>
<name>M9LKE2_PAEPP</name>
<organism evidence="1 2">
    <name type="scientific">Paenibacillus popilliae ATCC 14706</name>
    <dbReference type="NCBI Taxonomy" id="1212764"/>
    <lineage>
        <taxon>Bacteria</taxon>
        <taxon>Bacillati</taxon>
        <taxon>Bacillota</taxon>
        <taxon>Bacilli</taxon>
        <taxon>Bacillales</taxon>
        <taxon>Paenibacillaceae</taxon>
        <taxon>Paenibacillus</taxon>
    </lineage>
</organism>
<gene>
    <name evidence="1" type="ORF">PPOP_3165</name>
</gene>
<dbReference type="EMBL" id="BALG01000247">
    <property type="protein sequence ID" value="GAC43765.1"/>
    <property type="molecule type" value="Genomic_DNA"/>
</dbReference>
<protein>
    <submittedName>
        <fullName evidence="1">Amino acid transporter</fullName>
    </submittedName>
</protein>
<evidence type="ECO:0000313" key="2">
    <source>
        <dbReference type="Proteomes" id="UP000029453"/>
    </source>
</evidence>
<dbReference type="Proteomes" id="UP000029453">
    <property type="component" value="Unassembled WGS sequence"/>
</dbReference>
<comment type="caution">
    <text evidence="1">The sequence shown here is derived from an EMBL/GenBank/DDBJ whole genome shotgun (WGS) entry which is preliminary data.</text>
</comment>
<reference evidence="1 2" key="1">
    <citation type="submission" date="2012-10" db="EMBL/GenBank/DDBJ databases">
        <title>Draft Genome Sequence of Paenibacillus popilliae ATCC 14706T.</title>
        <authorList>
            <person name="Iiyama K."/>
            <person name="Mori K."/>
            <person name="Mon H."/>
            <person name="Chieda Y."/>
            <person name="Lee J.M."/>
            <person name="Kusakabe T."/>
            <person name="Tashiro K."/>
            <person name="Asano S."/>
            <person name="Yasunaga-Aoki C."/>
            <person name="Shimizu S."/>
        </authorList>
    </citation>
    <scope>NUCLEOTIDE SEQUENCE [LARGE SCALE GENOMIC DNA]</scope>
    <source>
        <strain evidence="1 2">ATCC 14706</strain>
    </source>
</reference>
<accession>M9LKE2</accession>
<proteinExistence type="predicted"/>
<keyword evidence="2" id="KW-1185">Reference proteome</keyword>
<dbReference type="AlphaFoldDB" id="M9LKE2"/>
<evidence type="ECO:0000313" key="1">
    <source>
        <dbReference type="EMBL" id="GAC43765.1"/>
    </source>
</evidence>